<keyword evidence="9" id="KW-0408">Iron</keyword>
<gene>
    <name evidence="12" type="ORF">NADFUDRAFT_77113</name>
</gene>
<evidence type="ECO:0000256" key="8">
    <source>
        <dbReference type="ARBA" id="ARBA00022839"/>
    </source>
</evidence>
<protein>
    <recommendedName>
        <fullName evidence="5">Exonuclease V, mitochondrial</fullName>
    </recommendedName>
    <alternativeName>
        <fullName evidence="11">Defects in morphology protein 1</fullName>
    </alternativeName>
</protein>
<evidence type="ECO:0000256" key="3">
    <source>
        <dbReference type="ARBA" id="ARBA00009797"/>
    </source>
</evidence>
<evidence type="ECO:0000256" key="5">
    <source>
        <dbReference type="ARBA" id="ARBA00013561"/>
    </source>
</evidence>
<dbReference type="AlphaFoldDB" id="A0A1E3PQG0"/>
<organism evidence="12 13">
    <name type="scientific">Nadsonia fulvescens var. elongata DSM 6958</name>
    <dbReference type="NCBI Taxonomy" id="857566"/>
    <lineage>
        <taxon>Eukaryota</taxon>
        <taxon>Fungi</taxon>
        <taxon>Dikarya</taxon>
        <taxon>Ascomycota</taxon>
        <taxon>Saccharomycotina</taxon>
        <taxon>Dipodascomycetes</taxon>
        <taxon>Dipodascales</taxon>
        <taxon>Dipodascales incertae sedis</taxon>
        <taxon>Nadsonia</taxon>
    </lineage>
</organism>
<evidence type="ECO:0000256" key="4">
    <source>
        <dbReference type="ARBA" id="ARBA00011245"/>
    </source>
</evidence>
<dbReference type="Pfam" id="PF09810">
    <property type="entry name" value="Exo5"/>
    <property type="match status" value="2"/>
</dbReference>
<evidence type="ECO:0000256" key="2">
    <source>
        <dbReference type="ARBA" id="ARBA00001966"/>
    </source>
</evidence>
<comment type="similarity">
    <text evidence="3">Belongs to the EXO5 family.</text>
</comment>
<evidence type="ECO:0000313" key="13">
    <source>
        <dbReference type="Proteomes" id="UP000095009"/>
    </source>
</evidence>
<dbReference type="EMBL" id="KV454407">
    <property type="protein sequence ID" value="ODQ67077.1"/>
    <property type="molecule type" value="Genomic_DNA"/>
</dbReference>
<keyword evidence="8" id="KW-0378">Hydrolase</keyword>
<evidence type="ECO:0000313" key="12">
    <source>
        <dbReference type="EMBL" id="ODQ67077.1"/>
    </source>
</evidence>
<evidence type="ECO:0000256" key="1">
    <source>
        <dbReference type="ARBA" id="ARBA00001946"/>
    </source>
</evidence>
<evidence type="ECO:0000256" key="9">
    <source>
        <dbReference type="ARBA" id="ARBA00023004"/>
    </source>
</evidence>
<dbReference type="GO" id="GO:0051539">
    <property type="term" value="F:4 iron, 4 sulfur cluster binding"/>
    <property type="evidence" value="ECO:0007669"/>
    <property type="project" value="UniProtKB-KW"/>
</dbReference>
<evidence type="ECO:0000256" key="7">
    <source>
        <dbReference type="ARBA" id="ARBA00022722"/>
    </source>
</evidence>
<proteinExistence type="inferred from homology"/>
<keyword evidence="13" id="KW-1185">Reference proteome</keyword>
<dbReference type="Proteomes" id="UP000095009">
    <property type="component" value="Unassembled WGS sequence"/>
</dbReference>
<name>A0A1E3PQG0_9ASCO</name>
<dbReference type="GO" id="GO:0005634">
    <property type="term" value="C:nucleus"/>
    <property type="evidence" value="ECO:0007669"/>
    <property type="project" value="TreeGrafter"/>
</dbReference>
<dbReference type="PANTHER" id="PTHR14464">
    <property type="entry name" value="EXONUCLEASE V"/>
    <property type="match status" value="1"/>
</dbReference>
<comment type="cofactor">
    <cofactor evidence="1">
        <name>Mg(2+)</name>
        <dbReference type="ChEBI" id="CHEBI:18420"/>
    </cofactor>
</comment>
<evidence type="ECO:0000256" key="11">
    <source>
        <dbReference type="ARBA" id="ARBA00030412"/>
    </source>
</evidence>
<keyword evidence="8" id="KW-0269">Exonuclease</keyword>
<dbReference type="InterPro" id="IPR019190">
    <property type="entry name" value="EXOV"/>
</dbReference>
<evidence type="ECO:0000256" key="10">
    <source>
        <dbReference type="ARBA" id="ARBA00023014"/>
    </source>
</evidence>
<keyword evidence="10" id="KW-0411">Iron-sulfur</keyword>
<keyword evidence="7" id="KW-0540">Nuclease</keyword>
<keyword evidence="6" id="KW-0479">Metal-binding</keyword>
<sequence length="538" mass="62325">MRFLSVKFRKWPYGSAPLKPFDHGFYIRGFSQTSLQRNFDSVSGAPSKHGPIVRPLEDGHFRLCLELPGNSTKEGLIEEKTIEEDIHARQPIYKSPIKKWLDENPDRGEEAMNAPEIDSFLDKSKNVLRRAQTDNHVYRHHRLKNMQKFTTKYIRPHPVTGLLPLQPQLGNANVSDSFNSLEPSSSSPYDLFRSMKNRLTVTDMTTQYCEVRSFYELCGLKRTFSKQVEAGTKYHKELEDLVAETIDIKQELIASKEDDWWLKFQRIQTMLEALIRLGSTREVYVFAKIATDKVVTGIIDELQLVDKDGNQLSDQMLNDIALQYETSRLLRNKNNEERNNRQIPEPVKWYVKLTDTKTRGRKSFPPESQKLSAYHQLLIYHNIFSSITASTVDNINDILINNFGLDTKKPVSSDITALLFVETGIDFSGVNTLEKIVQECVQPLFNFFNQKIYHDVEVDYVHTFKQKNSHKASESIGRIVYQFSQLDLTNVLDFRLDFWNGVRDPIGVGYDEMQTKCTNCPFKDNCKWRHDMGKKILK</sequence>
<accession>A0A1E3PQG0</accession>
<dbReference type="PANTHER" id="PTHR14464:SF4">
    <property type="entry name" value="EXONUCLEASE V"/>
    <property type="match status" value="1"/>
</dbReference>
<dbReference type="GO" id="GO:0045145">
    <property type="term" value="F:single-stranded DNA 5'-3' DNA exonuclease activity"/>
    <property type="evidence" value="ECO:0007669"/>
    <property type="project" value="InterPro"/>
</dbReference>
<keyword evidence="6" id="KW-0004">4Fe-4S</keyword>
<evidence type="ECO:0000256" key="6">
    <source>
        <dbReference type="ARBA" id="ARBA00022485"/>
    </source>
</evidence>
<dbReference type="OrthoDB" id="354769at2759"/>
<dbReference type="GO" id="GO:0036297">
    <property type="term" value="P:interstrand cross-link repair"/>
    <property type="evidence" value="ECO:0007669"/>
    <property type="project" value="TreeGrafter"/>
</dbReference>
<comment type="subunit">
    <text evidence="4">Monomer.</text>
</comment>
<comment type="cofactor">
    <cofactor evidence="2">
        <name>[4Fe-4S] cluster</name>
        <dbReference type="ChEBI" id="CHEBI:49883"/>
    </cofactor>
</comment>
<reference evidence="12 13" key="1">
    <citation type="journal article" date="2016" name="Proc. Natl. Acad. Sci. U.S.A.">
        <title>Comparative genomics of biotechnologically important yeasts.</title>
        <authorList>
            <person name="Riley R."/>
            <person name="Haridas S."/>
            <person name="Wolfe K.H."/>
            <person name="Lopes M.R."/>
            <person name="Hittinger C.T."/>
            <person name="Goeker M."/>
            <person name="Salamov A.A."/>
            <person name="Wisecaver J.H."/>
            <person name="Long T.M."/>
            <person name="Calvey C.H."/>
            <person name="Aerts A.L."/>
            <person name="Barry K.W."/>
            <person name="Choi C."/>
            <person name="Clum A."/>
            <person name="Coughlan A.Y."/>
            <person name="Deshpande S."/>
            <person name="Douglass A.P."/>
            <person name="Hanson S.J."/>
            <person name="Klenk H.-P."/>
            <person name="LaButti K.M."/>
            <person name="Lapidus A."/>
            <person name="Lindquist E.A."/>
            <person name="Lipzen A.M."/>
            <person name="Meier-Kolthoff J.P."/>
            <person name="Ohm R.A."/>
            <person name="Otillar R.P."/>
            <person name="Pangilinan J.L."/>
            <person name="Peng Y."/>
            <person name="Rokas A."/>
            <person name="Rosa C.A."/>
            <person name="Scheuner C."/>
            <person name="Sibirny A.A."/>
            <person name="Slot J.C."/>
            <person name="Stielow J.B."/>
            <person name="Sun H."/>
            <person name="Kurtzman C.P."/>
            <person name="Blackwell M."/>
            <person name="Grigoriev I.V."/>
            <person name="Jeffries T.W."/>
        </authorList>
    </citation>
    <scope>NUCLEOTIDE SEQUENCE [LARGE SCALE GENOMIC DNA]</scope>
    <source>
        <strain evidence="12 13">DSM 6958</strain>
    </source>
</reference>